<organism evidence="2">
    <name type="scientific">Schistosoma japonicum</name>
    <name type="common">Blood fluke</name>
    <dbReference type="NCBI Taxonomy" id="6182"/>
    <lineage>
        <taxon>Eukaryota</taxon>
        <taxon>Metazoa</taxon>
        <taxon>Spiralia</taxon>
        <taxon>Lophotrochozoa</taxon>
        <taxon>Platyhelminthes</taxon>
        <taxon>Trematoda</taxon>
        <taxon>Digenea</taxon>
        <taxon>Strigeidida</taxon>
        <taxon>Schistosomatoidea</taxon>
        <taxon>Schistosomatidae</taxon>
        <taxon>Schistosoma</taxon>
    </lineage>
</organism>
<proteinExistence type="evidence at transcript level"/>
<feature type="transmembrane region" description="Helical" evidence="1">
    <location>
        <begin position="66"/>
        <end position="88"/>
    </location>
</feature>
<sequence length="99" mass="11030">MELKSFTVSINSVSQMGNQFNNQLQVIITISQLINAYYCMWSIGCRSLFSHQLCPGISFLVLPKRYSLFSCLTPIIGSVCSLVFQVSFGPEDSKLVVVL</sequence>
<keyword evidence="1" id="KW-0812">Transmembrane</keyword>
<dbReference type="EMBL" id="AY815627">
    <property type="protein sequence ID" value="AAW27359.1"/>
    <property type="molecule type" value="mRNA"/>
</dbReference>
<reference evidence="2" key="2">
    <citation type="journal article" date="2006" name="PLoS Pathog.">
        <title>New perspectives on host-parasite interplay by comparative transcriptomic and proteomic analyses of Schistosoma japonicum.</title>
        <authorList>
            <person name="Liu F."/>
            <person name="Lu J."/>
            <person name="Hu W."/>
            <person name="Wang S.Y."/>
            <person name="Cui S.J."/>
            <person name="Chi M."/>
            <person name="Yan Q."/>
            <person name="Wang X.R."/>
            <person name="Song H.D."/>
            <person name="Xu X.N."/>
            <person name="Wang J.J."/>
            <person name="Zhang X.L."/>
            <person name="Zhang X."/>
            <person name="Wang Z.Q."/>
            <person name="Xue C.L."/>
            <person name="Brindley P.J."/>
            <person name="McManus D.P."/>
            <person name="Yang P.Y."/>
            <person name="Feng Z."/>
            <person name="Chen Z."/>
            <person name="Han Z.G."/>
        </authorList>
    </citation>
    <scope>NUCLEOTIDE SEQUENCE</scope>
</reference>
<name>Q5D9Z7_SCHJA</name>
<keyword evidence="1" id="KW-1133">Transmembrane helix</keyword>
<evidence type="ECO:0000313" key="2">
    <source>
        <dbReference type="EMBL" id="AAW27359.1"/>
    </source>
</evidence>
<dbReference type="AlphaFoldDB" id="Q5D9Z7"/>
<accession>Q5D9Z7</accession>
<evidence type="ECO:0000256" key="1">
    <source>
        <dbReference type="SAM" id="Phobius"/>
    </source>
</evidence>
<feature type="transmembrane region" description="Helical" evidence="1">
    <location>
        <begin position="24"/>
        <end position="45"/>
    </location>
</feature>
<protein>
    <submittedName>
        <fullName evidence="2">SJCHGC03074 protein</fullName>
    </submittedName>
</protein>
<keyword evidence="1" id="KW-0472">Membrane</keyword>
<reference evidence="2" key="1">
    <citation type="submission" date="2004-11" db="EMBL/GenBank/DDBJ databases">
        <title>The full-length cDNA sequences of Schistosoma japonicum genes.</title>
        <authorList>
            <person name="Han Z."/>
        </authorList>
    </citation>
    <scope>NUCLEOTIDE SEQUENCE</scope>
</reference>